<dbReference type="Pfam" id="PF01098">
    <property type="entry name" value="FTSW_RODA_SPOVE"/>
    <property type="match status" value="1"/>
</dbReference>
<dbReference type="Proteomes" id="UP000002895">
    <property type="component" value="Chromosome"/>
</dbReference>
<dbReference type="PROSITE" id="PS00428">
    <property type="entry name" value="FTSW_RODA_SPOVE"/>
    <property type="match status" value="1"/>
</dbReference>
<feature type="transmembrane region" description="Helical" evidence="6">
    <location>
        <begin position="53"/>
        <end position="72"/>
    </location>
</feature>
<feature type="transmembrane region" description="Helical" evidence="6">
    <location>
        <begin position="179"/>
        <end position="195"/>
    </location>
</feature>
<feature type="transmembrane region" description="Helical" evidence="6">
    <location>
        <begin position="84"/>
        <end position="101"/>
    </location>
</feature>
<feature type="transmembrane region" description="Helical" evidence="6">
    <location>
        <begin position="300"/>
        <end position="318"/>
    </location>
</feature>
<feature type="transmembrane region" description="Helical" evidence="6">
    <location>
        <begin position="330"/>
        <end position="347"/>
    </location>
</feature>
<keyword evidence="5 6" id="KW-0472">Membrane</keyword>
<evidence type="ECO:0000256" key="4">
    <source>
        <dbReference type="ARBA" id="ARBA00022989"/>
    </source>
</evidence>
<comment type="subcellular location">
    <subcellularLocation>
        <location evidence="1">Membrane</location>
        <topology evidence="1">Multi-pass membrane protein</topology>
    </subcellularLocation>
</comment>
<evidence type="ECO:0000313" key="8">
    <source>
        <dbReference type="Proteomes" id="UP000002895"/>
    </source>
</evidence>
<dbReference type="GO" id="GO:0008360">
    <property type="term" value="P:regulation of cell shape"/>
    <property type="evidence" value="ECO:0007669"/>
    <property type="project" value="UniProtKB-KW"/>
</dbReference>
<dbReference type="PANTHER" id="PTHR30474:SF1">
    <property type="entry name" value="PEPTIDOGLYCAN GLYCOSYLTRANSFERASE MRDB"/>
    <property type="match status" value="1"/>
</dbReference>
<dbReference type="KEGG" id="ehr:EHR_01910"/>
<dbReference type="PANTHER" id="PTHR30474">
    <property type="entry name" value="CELL CYCLE PROTEIN"/>
    <property type="match status" value="1"/>
</dbReference>
<dbReference type="EMBL" id="CP003504">
    <property type="protein sequence ID" value="AFM69366.1"/>
    <property type="molecule type" value="Genomic_DNA"/>
</dbReference>
<dbReference type="GO" id="GO:0051301">
    <property type="term" value="P:cell division"/>
    <property type="evidence" value="ECO:0007669"/>
    <property type="project" value="InterPro"/>
</dbReference>
<dbReference type="GO" id="GO:0015648">
    <property type="term" value="F:lipid-linked peptidoglycan transporter activity"/>
    <property type="evidence" value="ECO:0007669"/>
    <property type="project" value="TreeGrafter"/>
</dbReference>
<feature type="transmembrane region" description="Helical" evidence="6">
    <location>
        <begin position="202"/>
        <end position="221"/>
    </location>
</feature>
<evidence type="ECO:0000256" key="3">
    <source>
        <dbReference type="ARBA" id="ARBA00022960"/>
    </source>
</evidence>
<dbReference type="GO" id="GO:0005886">
    <property type="term" value="C:plasma membrane"/>
    <property type="evidence" value="ECO:0007669"/>
    <property type="project" value="TreeGrafter"/>
</dbReference>
<reference evidence="7 8" key="1">
    <citation type="journal article" date="2012" name="J. Bacteriol.">
        <title>Genome sequence of Enterococcus hirae (Streptococcus faecalis) ATCC 9790, a model organism for the study of ion transport, bioenergetics, and copper homeostasis.</title>
        <authorList>
            <person name="Gaechter T."/>
            <person name="Wunderlin C."/>
            <person name="Schmidheini T."/>
            <person name="Solioz M."/>
        </authorList>
    </citation>
    <scope>NUCLEOTIDE SEQUENCE [LARGE SCALE GENOMIC DNA]</scope>
    <source>
        <strain evidence="8">ATCC 9790 / DSM 20160 / JCM 8729 / LMG 6399 / NBRC 3181 / NCIMB 6459 / NCDO 1258 / NCTC 12367 / WDCM 00089 / R</strain>
    </source>
</reference>
<dbReference type="HOGENOM" id="CLU_029243_2_0_9"/>
<keyword evidence="4 6" id="KW-1133">Transmembrane helix</keyword>
<evidence type="ECO:0000256" key="2">
    <source>
        <dbReference type="ARBA" id="ARBA00022692"/>
    </source>
</evidence>
<dbReference type="RefSeq" id="WP_014834260.1">
    <property type="nucleotide sequence ID" value="NC_018081.1"/>
</dbReference>
<keyword evidence="2 6" id="KW-0812">Transmembrane</keyword>
<organism evidence="7 8">
    <name type="scientific">Enterococcus hirae (strain ATCC 9790 / DSM 20160 / JCM 8729 / LMG 6399 / NBRC 3181 / NCIMB 6459 / NCDO 1258 / NCTC 12367 / WDCM 00089 / R)</name>
    <dbReference type="NCBI Taxonomy" id="768486"/>
    <lineage>
        <taxon>Bacteria</taxon>
        <taxon>Bacillati</taxon>
        <taxon>Bacillota</taxon>
        <taxon>Bacilli</taxon>
        <taxon>Lactobacillales</taxon>
        <taxon>Enterococcaceae</taxon>
        <taxon>Enterococcus</taxon>
    </lineage>
</organism>
<feature type="transmembrane region" description="Helical" evidence="6">
    <location>
        <begin position="367"/>
        <end position="389"/>
    </location>
</feature>
<dbReference type="InterPro" id="IPR001182">
    <property type="entry name" value="FtsW/RodA"/>
</dbReference>
<dbReference type="PATRIC" id="fig|768486.3.peg.363"/>
<keyword evidence="3" id="KW-0133">Cell shape</keyword>
<evidence type="ECO:0000256" key="6">
    <source>
        <dbReference type="SAM" id="Phobius"/>
    </source>
</evidence>
<dbReference type="AlphaFoldDB" id="I6T427"/>
<accession>I6T427</accession>
<evidence type="ECO:0000256" key="1">
    <source>
        <dbReference type="ARBA" id="ARBA00004141"/>
    </source>
</evidence>
<dbReference type="eggNOG" id="COG0772">
    <property type="taxonomic scope" value="Bacteria"/>
</dbReference>
<evidence type="ECO:0000256" key="5">
    <source>
        <dbReference type="ARBA" id="ARBA00023136"/>
    </source>
</evidence>
<dbReference type="InterPro" id="IPR018365">
    <property type="entry name" value="Cell_cycle_FtsW-rel_CS"/>
</dbReference>
<dbReference type="GO" id="GO:0032153">
    <property type="term" value="C:cell division site"/>
    <property type="evidence" value="ECO:0007669"/>
    <property type="project" value="TreeGrafter"/>
</dbReference>
<feature type="transmembrane region" description="Helical" evidence="6">
    <location>
        <begin position="121"/>
        <end position="140"/>
    </location>
</feature>
<feature type="transmembrane region" description="Helical" evidence="6">
    <location>
        <begin position="20"/>
        <end position="41"/>
    </location>
</feature>
<evidence type="ECO:0000313" key="7">
    <source>
        <dbReference type="EMBL" id="AFM69366.1"/>
    </source>
</evidence>
<proteinExistence type="predicted"/>
<protein>
    <submittedName>
        <fullName evidence="7">Cell cycle protein FtsW</fullName>
    </submittedName>
</protein>
<name>I6T427_ENTHA</name>
<sequence length="400" mass="44479">MKHGKKIKASNNNRDNRIDYGVILPVFLLCLIGLLSLYVALSHDPNHPSVVRGVGMQAIWYIVGSIAIVVIMHLNSKWIWKLTPYLYGFGLIVMGLLLKFYDRNLAQSTGSKNWFSFGSLTFQPAELMKIAYILMMALIVTKHNTQMKERTLKSDFWLIAKMLIVTLPVLALIMAQDDFGTMLVFLAIFGGVFLMSGISWRIIVPVIALAVIVGAGTIFLVTTEGGRDLLYKIGFKSYQFARIDSWLDPFHDTTGMSYQPAQGLLAIGTGGLLGKGFNVSNIYVPVRESDMIFTVIGENFGFIGGAFVIFLYFILIYRMIRVCFDTNNEFYAYIASGLIMMLLFHVFENIGANIGLLPLTGIPLPFISQGGSSILGNMIGIGLILSMRYQNEAPAKTSRR</sequence>
<gene>
    <name evidence="7" type="ordered locus">EHR_01910</name>
</gene>
<keyword evidence="8" id="KW-1185">Reference proteome</keyword>
<feature type="transmembrane region" description="Helical" evidence="6">
    <location>
        <begin position="152"/>
        <end position="173"/>
    </location>
</feature>